<evidence type="ECO:0000259" key="12">
    <source>
        <dbReference type="Pfam" id="PF00156"/>
    </source>
</evidence>
<dbReference type="FunFam" id="3.40.50.2020:FF:000021">
    <property type="entry name" value="Adenine phosphoribosyltransferase"/>
    <property type="match status" value="1"/>
</dbReference>
<dbReference type="CDD" id="cd06223">
    <property type="entry name" value="PRTases_typeI"/>
    <property type="match status" value="1"/>
</dbReference>
<dbReference type="GO" id="GO:0044209">
    <property type="term" value="P:AMP salvage"/>
    <property type="evidence" value="ECO:0007669"/>
    <property type="project" value="UniProtKB-UniRule"/>
</dbReference>
<evidence type="ECO:0000256" key="1">
    <source>
        <dbReference type="ARBA" id="ARBA00000868"/>
    </source>
</evidence>
<protein>
    <recommendedName>
        <fullName evidence="6 11">Adenine phosphoribosyltransferase</fullName>
        <shortName evidence="11">APRT</shortName>
        <ecNumber evidence="6 11">2.4.2.7</ecNumber>
    </recommendedName>
</protein>
<evidence type="ECO:0000256" key="3">
    <source>
        <dbReference type="ARBA" id="ARBA00004496"/>
    </source>
</evidence>
<dbReference type="SUPFAM" id="SSF53271">
    <property type="entry name" value="PRTase-like"/>
    <property type="match status" value="1"/>
</dbReference>
<name>A0A5P9QD25_9MICO</name>
<keyword evidence="7 11" id="KW-0963">Cytoplasm</keyword>
<dbReference type="GO" id="GO:0006168">
    <property type="term" value="P:adenine salvage"/>
    <property type="evidence" value="ECO:0007669"/>
    <property type="project" value="InterPro"/>
</dbReference>
<evidence type="ECO:0000256" key="5">
    <source>
        <dbReference type="ARBA" id="ARBA00008391"/>
    </source>
</evidence>
<dbReference type="OrthoDB" id="9803963at2"/>
<feature type="domain" description="Phosphoribosyltransferase" evidence="12">
    <location>
        <begin position="57"/>
        <end position="158"/>
    </location>
</feature>
<organism evidence="13 14">
    <name type="scientific">Luteimicrobium xylanilyticum</name>
    <dbReference type="NCBI Taxonomy" id="1133546"/>
    <lineage>
        <taxon>Bacteria</taxon>
        <taxon>Bacillati</taxon>
        <taxon>Actinomycetota</taxon>
        <taxon>Actinomycetes</taxon>
        <taxon>Micrococcales</taxon>
        <taxon>Luteimicrobium</taxon>
    </lineage>
</organism>
<dbReference type="KEGG" id="lxl:KDY119_01897"/>
<dbReference type="InterPro" id="IPR029057">
    <property type="entry name" value="PRTase-like"/>
</dbReference>
<evidence type="ECO:0000256" key="11">
    <source>
        <dbReference type="HAMAP-Rule" id="MF_00004"/>
    </source>
</evidence>
<reference evidence="13 14" key="1">
    <citation type="submission" date="2019-10" db="EMBL/GenBank/DDBJ databases">
        <title>Genome sequence of Luteimicrobium xylanilyticum HY-24.</title>
        <authorList>
            <person name="Kim D.Y."/>
            <person name="Park H.-Y."/>
        </authorList>
    </citation>
    <scope>NUCLEOTIDE SEQUENCE [LARGE SCALE GENOMIC DNA]</scope>
    <source>
        <strain evidence="13 14">HY-24</strain>
    </source>
</reference>
<evidence type="ECO:0000256" key="6">
    <source>
        <dbReference type="ARBA" id="ARBA00011893"/>
    </source>
</evidence>
<dbReference type="GO" id="GO:0003999">
    <property type="term" value="F:adenine phosphoribosyltransferase activity"/>
    <property type="evidence" value="ECO:0007669"/>
    <property type="project" value="UniProtKB-UniRule"/>
</dbReference>
<accession>A0A5P9QD25</accession>
<dbReference type="GO" id="GO:0002055">
    <property type="term" value="F:adenine binding"/>
    <property type="evidence" value="ECO:0007669"/>
    <property type="project" value="TreeGrafter"/>
</dbReference>
<dbReference type="NCBIfam" id="NF002636">
    <property type="entry name" value="PRK02304.1-5"/>
    <property type="match status" value="1"/>
</dbReference>
<keyword evidence="10 11" id="KW-0660">Purine salvage</keyword>
<proteinExistence type="inferred from homology"/>
<keyword evidence="9 11" id="KW-0808">Transferase</keyword>
<evidence type="ECO:0000256" key="7">
    <source>
        <dbReference type="ARBA" id="ARBA00022490"/>
    </source>
</evidence>
<evidence type="ECO:0000256" key="10">
    <source>
        <dbReference type="ARBA" id="ARBA00022726"/>
    </source>
</evidence>
<dbReference type="Gene3D" id="3.40.50.2020">
    <property type="match status" value="1"/>
</dbReference>
<dbReference type="NCBIfam" id="TIGR01090">
    <property type="entry name" value="apt"/>
    <property type="match status" value="1"/>
</dbReference>
<dbReference type="EC" id="2.4.2.7" evidence="6 11"/>
<dbReference type="PANTHER" id="PTHR32315:SF3">
    <property type="entry name" value="ADENINE PHOSPHORIBOSYLTRANSFERASE"/>
    <property type="match status" value="1"/>
</dbReference>
<dbReference type="InterPro" id="IPR000836">
    <property type="entry name" value="PRTase_dom"/>
</dbReference>
<dbReference type="RefSeq" id="WP_036950086.1">
    <property type="nucleotide sequence ID" value="NZ_BAABIH010000002.1"/>
</dbReference>
<sequence>MTTPDARELDGLGALVRAVPDYPTPGVTFRDITPLLADAVAFNGAVDSLADLVAHHGPVDTVAGMEARGFVLGAALAVRLGVGFVPLRKAGKLPPPVESVTYDLEYGSATLEVRTGTVSPGSRVLIVDDVLATGGTAAAAVSLVGACGGDVVGAAFLLELDGLGGRDALSGLVVDSLLTVGS</sequence>
<dbReference type="Pfam" id="PF00156">
    <property type="entry name" value="Pribosyltran"/>
    <property type="match status" value="1"/>
</dbReference>
<comment type="pathway">
    <text evidence="4 11">Purine metabolism; AMP biosynthesis via salvage pathway; AMP from adenine: step 1/1.</text>
</comment>
<dbReference type="Proteomes" id="UP000326702">
    <property type="component" value="Chromosome"/>
</dbReference>
<dbReference type="EMBL" id="CP045529">
    <property type="protein sequence ID" value="QFU98385.1"/>
    <property type="molecule type" value="Genomic_DNA"/>
</dbReference>
<comment type="function">
    <text evidence="2 11">Catalyzes a salvage reaction resulting in the formation of AMP, that is energically less costly than de novo synthesis.</text>
</comment>
<dbReference type="AlphaFoldDB" id="A0A5P9QD25"/>
<evidence type="ECO:0000313" key="14">
    <source>
        <dbReference type="Proteomes" id="UP000326702"/>
    </source>
</evidence>
<comment type="subunit">
    <text evidence="11">Homodimer.</text>
</comment>
<evidence type="ECO:0000256" key="9">
    <source>
        <dbReference type="ARBA" id="ARBA00022679"/>
    </source>
</evidence>
<evidence type="ECO:0000256" key="2">
    <source>
        <dbReference type="ARBA" id="ARBA00003968"/>
    </source>
</evidence>
<comment type="subcellular location">
    <subcellularLocation>
        <location evidence="3 11">Cytoplasm</location>
    </subcellularLocation>
</comment>
<dbReference type="PANTHER" id="PTHR32315">
    <property type="entry name" value="ADENINE PHOSPHORIBOSYLTRANSFERASE"/>
    <property type="match status" value="1"/>
</dbReference>
<dbReference type="GO" id="GO:0005737">
    <property type="term" value="C:cytoplasm"/>
    <property type="evidence" value="ECO:0007669"/>
    <property type="project" value="UniProtKB-SubCell"/>
</dbReference>
<dbReference type="HAMAP" id="MF_00004">
    <property type="entry name" value="Aden_phosphoribosyltr"/>
    <property type="match status" value="1"/>
</dbReference>
<comment type="similarity">
    <text evidence="5 11">Belongs to the purine/pyrimidine phosphoribosyltransferase family.</text>
</comment>
<comment type="catalytic activity">
    <reaction evidence="1 11">
        <text>AMP + diphosphate = 5-phospho-alpha-D-ribose 1-diphosphate + adenine</text>
        <dbReference type="Rhea" id="RHEA:16609"/>
        <dbReference type="ChEBI" id="CHEBI:16708"/>
        <dbReference type="ChEBI" id="CHEBI:33019"/>
        <dbReference type="ChEBI" id="CHEBI:58017"/>
        <dbReference type="ChEBI" id="CHEBI:456215"/>
        <dbReference type="EC" id="2.4.2.7"/>
    </reaction>
</comment>
<dbReference type="InterPro" id="IPR005764">
    <property type="entry name" value="Ade_phspho_trans"/>
</dbReference>
<dbReference type="GO" id="GO:0006166">
    <property type="term" value="P:purine ribonucleoside salvage"/>
    <property type="evidence" value="ECO:0007669"/>
    <property type="project" value="UniProtKB-UniRule"/>
</dbReference>
<dbReference type="GO" id="GO:0016208">
    <property type="term" value="F:AMP binding"/>
    <property type="evidence" value="ECO:0007669"/>
    <property type="project" value="TreeGrafter"/>
</dbReference>
<keyword evidence="14" id="KW-1185">Reference proteome</keyword>
<evidence type="ECO:0000256" key="4">
    <source>
        <dbReference type="ARBA" id="ARBA00004659"/>
    </source>
</evidence>
<keyword evidence="8 11" id="KW-0328">Glycosyltransferase</keyword>
<dbReference type="InterPro" id="IPR050054">
    <property type="entry name" value="UPRTase/APRTase"/>
</dbReference>
<evidence type="ECO:0000313" key="13">
    <source>
        <dbReference type="EMBL" id="QFU98385.1"/>
    </source>
</evidence>
<gene>
    <name evidence="13" type="primary">aprT</name>
    <name evidence="11" type="synonym">apt</name>
    <name evidence="13" type="ORF">KDY119_01897</name>
</gene>
<dbReference type="NCBIfam" id="NF002634">
    <property type="entry name" value="PRK02304.1-3"/>
    <property type="match status" value="1"/>
</dbReference>
<evidence type="ECO:0000256" key="8">
    <source>
        <dbReference type="ARBA" id="ARBA00022676"/>
    </source>
</evidence>
<dbReference type="UniPathway" id="UPA00588">
    <property type="reaction ID" value="UER00646"/>
</dbReference>